<keyword evidence="1" id="KW-0812">Transmembrane</keyword>
<dbReference type="Proteomes" id="UP000463983">
    <property type="component" value="Chromosome"/>
</dbReference>
<dbReference type="InterPro" id="IPR043993">
    <property type="entry name" value="T4SS_pilin"/>
</dbReference>
<accession>A0A857N5C4</accession>
<dbReference type="Pfam" id="PF18895">
    <property type="entry name" value="T4SS_pilin"/>
    <property type="match status" value="1"/>
</dbReference>
<dbReference type="AlphaFoldDB" id="A0A857N5C4"/>
<protein>
    <submittedName>
        <fullName evidence="2">Uncharacterized protein</fullName>
    </submittedName>
</protein>
<dbReference type="KEGG" id="caqa:MICH65_0203"/>
<evidence type="ECO:0000313" key="2">
    <source>
        <dbReference type="EMBL" id="QHO63184.1"/>
    </source>
</evidence>
<sequence>MNLIKLLIPVVYAQTDPIGTIQAPASIVTGPSDIYKIFNSVVNLLVVVAGIWFLVQIILAGFNYITGAGDSNKTGEAMKKITDSVIGLVVVAAAFIITYIAGALFFGTGFNILQPTIKTITDF</sequence>
<name>A0A857N5C4_9BACT</name>
<evidence type="ECO:0000256" key="1">
    <source>
        <dbReference type="SAM" id="Phobius"/>
    </source>
</evidence>
<evidence type="ECO:0000313" key="3">
    <source>
        <dbReference type="Proteomes" id="UP000463983"/>
    </source>
</evidence>
<keyword evidence="1" id="KW-1133">Transmembrane helix</keyword>
<proteinExistence type="predicted"/>
<feature type="transmembrane region" description="Helical" evidence="1">
    <location>
        <begin position="41"/>
        <end position="65"/>
    </location>
</feature>
<organism evidence="2 3">
    <name type="scientific">Candidatus Chazhemtobacterium aquaticus</name>
    <dbReference type="NCBI Taxonomy" id="2715735"/>
    <lineage>
        <taxon>Bacteria</taxon>
        <taxon>Candidatus Chazhemtobacteraceae</taxon>
        <taxon>Candidatus Chazhemtobacterium</taxon>
    </lineage>
</organism>
<reference evidence="3" key="1">
    <citation type="journal article" date="2020" name="Microorganisms">
        <title>Complete Genome of a Member of a New Bacterial Lineage in the Microgenomates Group Reveals an Unusual Nucleotide Composition Disparity Between Two Strands of DNA and Limited Metabolic Potential.</title>
        <authorList>
            <person name="Kadnikov V.V."/>
            <person name="Mardanov A.V."/>
            <person name="Beletsky A.V."/>
            <person name="Karnachuk O.V."/>
            <person name="Ravin N.V."/>
        </authorList>
    </citation>
    <scope>NUCLEOTIDE SEQUENCE [LARGE SCALE GENOMIC DNA]</scope>
</reference>
<feature type="transmembrane region" description="Helical" evidence="1">
    <location>
        <begin position="85"/>
        <end position="106"/>
    </location>
</feature>
<gene>
    <name evidence="2" type="ORF">MICH65_0203</name>
</gene>
<dbReference type="EMBL" id="CP047901">
    <property type="protein sequence ID" value="QHO63184.1"/>
    <property type="molecule type" value="Genomic_DNA"/>
</dbReference>
<keyword evidence="1" id="KW-0472">Membrane</keyword>
<dbReference type="RefSeq" id="WP_161931578.1">
    <property type="nucleotide sequence ID" value="NZ_CP047901.1"/>
</dbReference>
<keyword evidence="3" id="KW-1185">Reference proteome</keyword>